<feature type="active site" description="For GATase activity" evidence="9">
    <location>
        <position position="2"/>
    </location>
</feature>
<feature type="domain" description="Glutamine amidotransferase type-2" evidence="11">
    <location>
        <begin position="2"/>
        <end position="169"/>
    </location>
</feature>
<gene>
    <name evidence="12" type="ordered locus">MCP_2438</name>
</gene>
<evidence type="ECO:0000313" key="13">
    <source>
        <dbReference type="Proteomes" id="UP000001882"/>
    </source>
</evidence>
<dbReference type="GO" id="GO:0005524">
    <property type="term" value="F:ATP binding"/>
    <property type="evidence" value="ECO:0007669"/>
    <property type="project" value="UniProtKB-KW"/>
</dbReference>
<dbReference type="PANTHER" id="PTHR11772:SF2">
    <property type="entry name" value="ASPARAGINE SYNTHETASE [GLUTAMINE-HYDROLYZING]"/>
    <property type="match status" value="1"/>
</dbReference>
<dbReference type="InterPro" id="IPR014729">
    <property type="entry name" value="Rossmann-like_a/b/a_fold"/>
</dbReference>
<evidence type="ECO:0000256" key="7">
    <source>
        <dbReference type="ARBA" id="ARBA00048741"/>
    </source>
</evidence>
<dbReference type="SUPFAM" id="SSF52402">
    <property type="entry name" value="Adenine nucleotide alpha hydrolases-like"/>
    <property type="match status" value="1"/>
</dbReference>
<dbReference type="Gene3D" id="3.60.20.10">
    <property type="entry name" value="Glutamine Phosphoribosylpyrophosphate, subunit 1, domain 1"/>
    <property type="match status" value="1"/>
</dbReference>
<dbReference type="GO" id="GO:0006529">
    <property type="term" value="P:asparagine biosynthetic process"/>
    <property type="evidence" value="ECO:0007669"/>
    <property type="project" value="UniProtKB-KW"/>
</dbReference>
<dbReference type="PIRSF" id="PIRSF001589">
    <property type="entry name" value="Asn_synthetase_glu-h"/>
    <property type="match status" value="1"/>
</dbReference>
<evidence type="ECO:0000256" key="5">
    <source>
        <dbReference type="ARBA" id="ARBA00022888"/>
    </source>
</evidence>
<dbReference type="Pfam" id="PF00733">
    <property type="entry name" value="Asn_synthase"/>
    <property type="match status" value="1"/>
</dbReference>
<dbReference type="InterPro" id="IPR029055">
    <property type="entry name" value="Ntn_hydrolases_N"/>
</dbReference>
<dbReference type="InterPro" id="IPR006426">
    <property type="entry name" value="Asn_synth_AEB"/>
</dbReference>
<dbReference type="EC" id="6.3.5.4" evidence="8"/>
<evidence type="ECO:0000256" key="8">
    <source>
        <dbReference type="PIRNR" id="PIRNR001589"/>
    </source>
</evidence>
<evidence type="ECO:0000256" key="6">
    <source>
        <dbReference type="ARBA" id="ARBA00029440"/>
    </source>
</evidence>
<dbReference type="InterPro" id="IPR050795">
    <property type="entry name" value="Asn_Synthetase"/>
</dbReference>
<feature type="binding site" evidence="10">
    <location>
        <begin position="308"/>
        <end position="309"/>
    </location>
    <ligand>
        <name>ATP</name>
        <dbReference type="ChEBI" id="CHEBI:30616"/>
    </ligand>
</feature>
<dbReference type="InterPro" id="IPR001962">
    <property type="entry name" value="Asn_synthase"/>
</dbReference>
<dbReference type="EMBL" id="AP011532">
    <property type="protein sequence ID" value="BAI62510.1"/>
    <property type="molecule type" value="Genomic_DNA"/>
</dbReference>
<evidence type="ECO:0000256" key="10">
    <source>
        <dbReference type="PIRSR" id="PIRSR001589-2"/>
    </source>
</evidence>
<keyword evidence="4 8" id="KW-0067">ATP-binding</keyword>
<dbReference type="GO" id="GO:0005829">
    <property type="term" value="C:cytosol"/>
    <property type="evidence" value="ECO:0007669"/>
    <property type="project" value="TreeGrafter"/>
</dbReference>
<keyword evidence="13" id="KW-1185">Reference proteome</keyword>
<dbReference type="InterPro" id="IPR017932">
    <property type="entry name" value="GATase_2_dom"/>
</dbReference>
<keyword evidence="1" id="KW-0436">Ligase</keyword>
<name>D1Z1D8_METPS</name>
<dbReference type="Gene3D" id="3.40.50.620">
    <property type="entry name" value="HUPs"/>
    <property type="match status" value="1"/>
</dbReference>
<comment type="catalytic activity">
    <reaction evidence="7 8">
        <text>L-aspartate + L-glutamine + ATP + H2O = L-asparagine + L-glutamate + AMP + diphosphate + H(+)</text>
        <dbReference type="Rhea" id="RHEA:12228"/>
        <dbReference type="ChEBI" id="CHEBI:15377"/>
        <dbReference type="ChEBI" id="CHEBI:15378"/>
        <dbReference type="ChEBI" id="CHEBI:29985"/>
        <dbReference type="ChEBI" id="CHEBI:29991"/>
        <dbReference type="ChEBI" id="CHEBI:30616"/>
        <dbReference type="ChEBI" id="CHEBI:33019"/>
        <dbReference type="ChEBI" id="CHEBI:58048"/>
        <dbReference type="ChEBI" id="CHEBI:58359"/>
        <dbReference type="ChEBI" id="CHEBI:456215"/>
        <dbReference type="EC" id="6.3.5.4"/>
    </reaction>
</comment>
<dbReference type="FunCoup" id="D1Z1D8">
    <property type="interactions" value="170"/>
</dbReference>
<dbReference type="CDD" id="cd01991">
    <property type="entry name" value="Asn_synthase_B_C"/>
    <property type="match status" value="1"/>
</dbReference>
<dbReference type="AlphaFoldDB" id="D1Z1D8"/>
<evidence type="ECO:0000256" key="2">
    <source>
        <dbReference type="ARBA" id="ARBA00022605"/>
    </source>
</evidence>
<feature type="binding site" evidence="10">
    <location>
        <position position="81"/>
    </location>
    <ligand>
        <name>L-glutamine</name>
        <dbReference type="ChEBI" id="CHEBI:58359"/>
    </ligand>
</feature>
<evidence type="ECO:0000256" key="3">
    <source>
        <dbReference type="ARBA" id="ARBA00022741"/>
    </source>
</evidence>
<sequence length="452" mass="49744">MCGIGGFSGAEAGPKTAEIMRLIRHRGPDGERVWEHGTVCMGHVHLKVTGDARQPVALGDRAFTYNGEIYNFREFITGESDTMALAGILRDGMEGFMKAAPDIDGEYAFAYYDGSRLALARDPVGIKPLYYGKSEQGFGFASERKALVHTGIKDIRTLAPGHIYYDGEERPAAGLPRHYPVIKDEDEAINALDGALAKSIEQRRHSDAAVAFSGGVDCALVGAISGLPLCTVGLKGSYDVRAAKKAAELMGAEKRHVVYEYDERDVEEALPRVVYAVESADPVKISIALPLFILAERARHDGYRVLLSGQGADELFGGYARHEAAAKKGRLAEALEHDLEHIAEVNLERDDAATMAHGVELRVPYLGLSVIRAAQKMDTSLKVHFDGKDYIRKYVLRKMSEKYLSREVAYAPKKAIQYGTGTQKTLERLASKRNFKGIRDHLQSLYGEKLWP</sequence>
<evidence type="ECO:0000256" key="1">
    <source>
        <dbReference type="ARBA" id="ARBA00022598"/>
    </source>
</evidence>
<dbReference type="Pfam" id="PF13537">
    <property type="entry name" value="GATase_7"/>
    <property type="match status" value="1"/>
</dbReference>
<dbReference type="GeneID" id="8682217"/>
<keyword evidence="5 9" id="KW-0061">Asparagine biosynthesis</keyword>
<evidence type="ECO:0000256" key="4">
    <source>
        <dbReference type="ARBA" id="ARBA00022840"/>
    </source>
</evidence>
<organism evidence="12 13">
    <name type="scientific">Methanocella paludicola (strain DSM 17711 / JCM 13418 / NBRC 101707 / SANAE)</name>
    <dbReference type="NCBI Taxonomy" id="304371"/>
    <lineage>
        <taxon>Archaea</taxon>
        <taxon>Methanobacteriati</taxon>
        <taxon>Methanobacteriota</taxon>
        <taxon>Stenosarchaea group</taxon>
        <taxon>Methanomicrobia</taxon>
        <taxon>Methanocellales</taxon>
        <taxon>Methanocellaceae</taxon>
        <taxon>Methanocella</taxon>
    </lineage>
</organism>
<accession>D1Z1D8</accession>
<dbReference type="OrthoDB" id="8692at2157"/>
<dbReference type="GO" id="GO:0004066">
    <property type="term" value="F:asparagine synthase (glutamine-hydrolyzing) activity"/>
    <property type="evidence" value="ECO:0007669"/>
    <property type="project" value="UniProtKB-EC"/>
</dbReference>
<keyword evidence="2 9" id="KW-0028">Amino-acid biosynthesis</keyword>
<protein>
    <recommendedName>
        <fullName evidence="8">Putative asparagine synthetase [glutamine-hydrolyzing]</fullName>
        <ecNumber evidence="8">6.3.5.4</ecNumber>
    </recommendedName>
</protein>
<evidence type="ECO:0000313" key="12">
    <source>
        <dbReference type="EMBL" id="BAI62510.1"/>
    </source>
</evidence>
<proteinExistence type="predicted"/>
<dbReference type="Proteomes" id="UP000001882">
    <property type="component" value="Chromosome"/>
</dbReference>
<feature type="binding site" evidence="10">
    <location>
        <position position="232"/>
    </location>
    <ligand>
        <name>ATP</name>
        <dbReference type="ChEBI" id="CHEBI:30616"/>
    </ligand>
</feature>
<keyword evidence="9" id="KW-0315">Glutamine amidotransferase</keyword>
<dbReference type="SUPFAM" id="SSF56235">
    <property type="entry name" value="N-terminal nucleophile aminohydrolases (Ntn hydrolases)"/>
    <property type="match status" value="1"/>
</dbReference>
<dbReference type="KEGG" id="mpd:MCP_2438"/>
<dbReference type="PROSITE" id="PS51278">
    <property type="entry name" value="GATASE_TYPE_2"/>
    <property type="match status" value="1"/>
</dbReference>
<keyword evidence="3 8" id="KW-0547">Nucleotide-binding</keyword>
<dbReference type="STRING" id="304371.MCP_2438"/>
<dbReference type="InParanoid" id="D1Z1D8"/>
<dbReference type="eggNOG" id="arCOG00071">
    <property type="taxonomic scope" value="Archaea"/>
</dbReference>
<reference evidence="13" key="3">
    <citation type="journal article" date="2011" name="PLoS ONE">
        <title>Genome sequence of a mesophilic hydrogenotrophic methanogen Methanocella paludicola, the first cultivated representative of the order Methanocellales.</title>
        <authorList>
            <person name="Sakai S."/>
            <person name="Takaki Y."/>
            <person name="Shimamura S."/>
            <person name="Sekine M."/>
            <person name="Tajima T."/>
            <person name="Kosugi H."/>
            <person name="Ichikawa N."/>
            <person name="Tasumi E."/>
            <person name="Hiraki A.T."/>
            <person name="Shimizu A."/>
            <person name="Kato Y."/>
            <person name="Nishiko R."/>
            <person name="Mori K."/>
            <person name="Fujita N."/>
            <person name="Imachi H."/>
            <person name="Takai K."/>
        </authorList>
    </citation>
    <scope>NUCLEOTIDE SEQUENCE [LARGE SCALE GENOMIC DNA]</scope>
    <source>
        <strain evidence="13">DSM 17711 / JCM 13418 / NBRC 101707 / SANAE</strain>
    </source>
</reference>
<dbReference type="RefSeq" id="WP_012901184.1">
    <property type="nucleotide sequence ID" value="NC_013665.1"/>
</dbReference>
<reference evidence="12 13" key="1">
    <citation type="journal article" date="2007" name="Appl. Environ. Microbiol.">
        <title>Isolation of key methanogens for global methane emission from rice paddy fields: a novel isolate affiliated with the clone cluster rice cluster I.</title>
        <authorList>
            <person name="Sakai S."/>
            <person name="Imachi H."/>
            <person name="Sekiguchi Y."/>
            <person name="Ohashi A."/>
            <person name="Harada H."/>
            <person name="Kamagata Y."/>
        </authorList>
    </citation>
    <scope>NUCLEOTIDE SEQUENCE [LARGE SCALE GENOMIC DNA]</scope>
    <source>
        <strain evidence="13">DSM 17711 / JCM 13418 / NBRC 101707 / SANAE</strain>
    </source>
</reference>
<reference evidence="12 13" key="2">
    <citation type="journal article" date="2008" name="Int. J. Syst. Evol. Microbiol.">
        <title>Methanocella paludicola gen. nov., sp. nov., a methane-producing archaeon, the first isolate of the lineage 'Rice Cluster I', and proposal of the new archaeal order Methanocellales ord. nov.</title>
        <authorList>
            <person name="Sakai S."/>
            <person name="Imachi H."/>
            <person name="Hanada S."/>
            <person name="Ohashi A."/>
            <person name="Harada H."/>
            <person name="Kamagata Y."/>
        </authorList>
    </citation>
    <scope>NUCLEOTIDE SEQUENCE [LARGE SCALE GENOMIC DNA]</scope>
    <source>
        <strain evidence="13">DSM 17711 / JCM 13418 / NBRC 101707 / SANAE</strain>
    </source>
</reference>
<comment type="pathway">
    <text evidence="6">Amino-acid biosynthesis.</text>
</comment>
<dbReference type="PATRIC" id="fig|304371.9.peg.2486"/>
<dbReference type="PANTHER" id="PTHR11772">
    <property type="entry name" value="ASPARAGINE SYNTHETASE"/>
    <property type="match status" value="1"/>
</dbReference>
<evidence type="ECO:0000256" key="9">
    <source>
        <dbReference type="PIRSR" id="PIRSR001589-1"/>
    </source>
</evidence>
<evidence type="ECO:0000259" key="11">
    <source>
        <dbReference type="PROSITE" id="PS51278"/>
    </source>
</evidence>